<sequence>MQTNRVGGVSVTLETAEAVKPYRPCSPLVVIIVTALARRAMASRKIWVLGSAVFIRFQMVHVTV</sequence>
<evidence type="ECO:0000313" key="1">
    <source>
        <dbReference type="EMBL" id="GBR48480.1"/>
    </source>
</evidence>
<keyword evidence="2" id="KW-1185">Reference proteome</keyword>
<proteinExistence type="predicted"/>
<evidence type="ECO:0000313" key="2">
    <source>
        <dbReference type="Proteomes" id="UP001062443"/>
    </source>
</evidence>
<comment type="caution">
    <text evidence="1">The sequence shown here is derived from an EMBL/GenBank/DDBJ whole genome shotgun (WGS) entry which is preliminary data.</text>
</comment>
<organism evidence="1 2">
    <name type="scientific">Neokomagataea tanensis NBRC 106556</name>
    <dbReference type="NCBI Taxonomy" id="1223519"/>
    <lineage>
        <taxon>Bacteria</taxon>
        <taxon>Pseudomonadati</taxon>
        <taxon>Pseudomonadota</taxon>
        <taxon>Alphaproteobacteria</taxon>
        <taxon>Acetobacterales</taxon>
        <taxon>Acetobacteraceae</taxon>
        <taxon>Neokomagataea</taxon>
    </lineage>
</organism>
<dbReference type="EMBL" id="BAQB01000038">
    <property type="protein sequence ID" value="GBR48480.1"/>
    <property type="molecule type" value="Genomic_DNA"/>
</dbReference>
<protein>
    <submittedName>
        <fullName evidence="1">Uncharacterized protein</fullName>
    </submittedName>
</protein>
<gene>
    <name evidence="1" type="ORF">AA106556_1800</name>
</gene>
<dbReference type="Proteomes" id="UP001062443">
    <property type="component" value="Unassembled WGS sequence"/>
</dbReference>
<name>A0ABQ0QKW7_9PROT</name>
<reference evidence="1" key="1">
    <citation type="submission" date="2013-04" db="EMBL/GenBank/DDBJ databases">
        <title>The genome sequencing project of 58 acetic acid bacteria.</title>
        <authorList>
            <person name="Okamoto-Kainuma A."/>
            <person name="Ishikawa M."/>
            <person name="Umino S."/>
            <person name="Koizumi Y."/>
            <person name="Shiwa Y."/>
            <person name="Yoshikawa H."/>
            <person name="Matsutani M."/>
            <person name="Matsushita K."/>
        </authorList>
    </citation>
    <scope>NUCLEOTIDE SEQUENCE</scope>
    <source>
        <strain evidence="1">NBRC 106556</strain>
    </source>
</reference>
<accession>A0ABQ0QKW7</accession>